<evidence type="ECO:0000313" key="1">
    <source>
        <dbReference type="EMBL" id="RKS77280.1"/>
    </source>
</evidence>
<reference evidence="1 2" key="1">
    <citation type="submission" date="2018-10" db="EMBL/GenBank/DDBJ databases">
        <title>Genomic Encyclopedia of Archaeal and Bacterial Type Strains, Phase II (KMG-II): from individual species to whole genera.</title>
        <authorList>
            <person name="Goeker M."/>
        </authorList>
    </citation>
    <scope>NUCLEOTIDE SEQUENCE [LARGE SCALE GENOMIC DNA]</scope>
    <source>
        <strain evidence="1 2">DSM 43383</strain>
    </source>
</reference>
<comment type="caution">
    <text evidence="1">The sequence shown here is derived from an EMBL/GenBank/DDBJ whole genome shotgun (WGS) entry which is preliminary data.</text>
</comment>
<keyword evidence="2" id="KW-1185">Reference proteome</keyword>
<gene>
    <name evidence="1" type="ORF">BZB76_2658</name>
</gene>
<proteinExistence type="predicted"/>
<accession>A0A495QUV4</accession>
<dbReference type="EMBL" id="RBWU01000002">
    <property type="protein sequence ID" value="RKS77280.1"/>
    <property type="molecule type" value="Genomic_DNA"/>
</dbReference>
<organism evidence="1 2">
    <name type="scientific">Actinomadura pelletieri DSM 43383</name>
    <dbReference type="NCBI Taxonomy" id="1120940"/>
    <lineage>
        <taxon>Bacteria</taxon>
        <taxon>Bacillati</taxon>
        <taxon>Actinomycetota</taxon>
        <taxon>Actinomycetes</taxon>
        <taxon>Streptosporangiales</taxon>
        <taxon>Thermomonosporaceae</taxon>
        <taxon>Actinomadura</taxon>
    </lineage>
</organism>
<sequence length="133" mass="15130">MRARSRGWRDPQIKYRDVDRLSGAANAAIRKLEAKRFLPGTTAAAIRAWSSYAHRPEGLCRSSVHVVGWPVINWVDVYFCRCTVFEARADLNKIMLSLPGEVAHELRRVVNALDEVLLTKARFEPPDSIDLLR</sequence>
<name>A0A495QUV4_9ACTN</name>
<protein>
    <submittedName>
        <fullName evidence="1">Uncharacterized protein</fullName>
    </submittedName>
</protein>
<dbReference type="Proteomes" id="UP000274601">
    <property type="component" value="Unassembled WGS sequence"/>
</dbReference>
<dbReference type="AlphaFoldDB" id="A0A495QUV4"/>
<evidence type="ECO:0000313" key="2">
    <source>
        <dbReference type="Proteomes" id="UP000274601"/>
    </source>
</evidence>